<name>A0A1I2IGT9_9ACTN</name>
<accession>A0A1I2IGT9</accession>
<dbReference type="STRING" id="35752.SAMN05421541_11023"/>
<dbReference type="InterPro" id="IPR045920">
    <property type="entry name" value="DUF6339"/>
</dbReference>
<evidence type="ECO:0000313" key="1">
    <source>
        <dbReference type="EMBL" id="SFF41454.1"/>
    </source>
</evidence>
<keyword evidence="2" id="KW-1185">Reference proteome</keyword>
<dbReference type="AlphaFoldDB" id="A0A1I2IGT9"/>
<proteinExistence type="predicted"/>
<protein>
    <submittedName>
        <fullName evidence="1">Uncharacterized protein</fullName>
    </submittedName>
</protein>
<reference evidence="1 2" key="1">
    <citation type="submission" date="2016-10" db="EMBL/GenBank/DDBJ databases">
        <authorList>
            <person name="de Groot N.N."/>
        </authorList>
    </citation>
    <scope>NUCLEOTIDE SEQUENCE [LARGE SCALE GENOMIC DNA]</scope>
    <source>
        <strain evidence="1 2">DSM 43019</strain>
    </source>
</reference>
<evidence type="ECO:0000313" key="2">
    <source>
        <dbReference type="Proteomes" id="UP000199645"/>
    </source>
</evidence>
<sequence>MTGIAKPLEGWTRLGRVEPSVRLTPAFRLGAEDLDIGQHLGEKPGRQHNLEPVRVVLDEAMDRWGHPDSAASDTWVGPRLHAALRLSRREASDRATWRFLGLWAADYVRWRFGPEPGQEDPEQAAKVERFVGPHSKQALARLWWMTETFRNGTDYSQAALALTNQDIINNLFRMSIANHRPTALAALAVLPRSKDGTSLPNGRAANALAKATNATASTLLLDLLAPDEQADVVARARWEAEASDYDARAYLDTLPEGPDDGEVPAESVELMKKLLSELLTEAPIRGQVAA</sequence>
<dbReference type="Pfam" id="PF19866">
    <property type="entry name" value="DUF6339"/>
    <property type="match status" value="1"/>
</dbReference>
<gene>
    <name evidence="1" type="ORF">SAMN05421541_11023</name>
</gene>
<organism evidence="1 2">
    <name type="scientific">Actinoplanes philippinensis</name>
    <dbReference type="NCBI Taxonomy" id="35752"/>
    <lineage>
        <taxon>Bacteria</taxon>
        <taxon>Bacillati</taxon>
        <taxon>Actinomycetota</taxon>
        <taxon>Actinomycetes</taxon>
        <taxon>Micromonosporales</taxon>
        <taxon>Micromonosporaceae</taxon>
        <taxon>Actinoplanes</taxon>
    </lineage>
</organism>
<dbReference type="Proteomes" id="UP000199645">
    <property type="component" value="Unassembled WGS sequence"/>
</dbReference>
<dbReference type="EMBL" id="FONV01000010">
    <property type="protein sequence ID" value="SFF41454.1"/>
    <property type="molecule type" value="Genomic_DNA"/>
</dbReference>